<reference evidence="1 2" key="1">
    <citation type="submission" date="2015-04" db="EMBL/GenBank/DDBJ databases">
        <authorList>
            <person name="Syromyatnikov M.Y."/>
            <person name="Popov V.N."/>
        </authorList>
    </citation>
    <scope>NUCLEOTIDE SEQUENCE [LARGE SCALE GENOMIC DNA]</scope>
</reference>
<dbReference type="Proteomes" id="UP000183832">
    <property type="component" value="Unassembled WGS sequence"/>
</dbReference>
<sequence length="70" mass="8249">MLELRIEGYLYELMIRFMRKKGRKKLKIIQRIKIETGNKLQANGVLGINVSSRCALKFRHKSYTLGFFTV</sequence>
<organism evidence="1 2">
    <name type="scientific">Clunio marinus</name>
    <dbReference type="NCBI Taxonomy" id="568069"/>
    <lineage>
        <taxon>Eukaryota</taxon>
        <taxon>Metazoa</taxon>
        <taxon>Ecdysozoa</taxon>
        <taxon>Arthropoda</taxon>
        <taxon>Hexapoda</taxon>
        <taxon>Insecta</taxon>
        <taxon>Pterygota</taxon>
        <taxon>Neoptera</taxon>
        <taxon>Endopterygota</taxon>
        <taxon>Diptera</taxon>
        <taxon>Nematocera</taxon>
        <taxon>Chironomoidea</taxon>
        <taxon>Chironomidae</taxon>
        <taxon>Clunio</taxon>
    </lineage>
</organism>
<protein>
    <submittedName>
        <fullName evidence="1">CLUMA_CG006650, isoform A</fullName>
    </submittedName>
</protein>
<accession>A0A1J1I422</accession>
<evidence type="ECO:0000313" key="2">
    <source>
        <dbReference type="Proteomes" id="UP000183832"/>
    </source>
</evidence>
<name>A0A1J1I422_9DIPT</name>
<dbReference type="AlphaFoldDB" id="A0A1J1I422"/>
<keyword evidence="2" id="KW-1185">Reference proteome</keyword>
<gene>
    <name evidence="1" type="ORF">CLUMA_CG006650</name>
</gene>
<evidence type="ECO:0000313" key="1">
    <source>
        <dbReference type="EMBL" id="CRK93121.1"/>
    </source>
</evidence>
<proteinExistence type="predicted"/>
<dbReference type="EMBL" id="CVRI01000036">
    <property type="protein sequence ID" value="CRK93121.1"/>
    <property type="molecule type" value="Genomic_DNA"/>
</dbReference>